<organism evidence="11 12">
    <name type="scientific">Rhizopus oryzae</name>
    <name type="common">Mucormycosis agent</name>
    <name type="synonym">Rhizopus arrhizus var. delemar</name>
    <dbReference type="NCBI Taxonomy" id="64495"/>
    <lineage>
        <taxon>Eukaryota</taxon>
        <taxon>Fungi</taxon>
        <taxon>Fungi incertae sedis</taxon>
        <taxon>Mucoromycota</taxon>
        <taxon>Mucoromycotina</taxon>
        <taxon>Mucoromycetes</taxon>
        <taxon>Mucorales</taxon>
        <taxon>Mucorineae</taxon>
        <taxon>Rhizopodaceae</taxon>
        <taxon>Rhizopus</taxon>
    </lineage>
</organism>
<dbReference type="InterPro" id="IPR046530">
    <property type="entry name" value="BIM1-like_dom"/>
</dbReference>
<feature type="domain" description="Copper acquisition factor BIM1-like" evidence="10">
    <location>
        <begin position="18"/>
        <end position="161"/>
    </location>
</feature>
<evidence type="ECO:0000256" key="4">
    <source>
        <dbReference type="ARBA" id="ARBA00023136"/>
    </source>
</evidence>
<reference evidence="11" key="1">
    <citation type="journal article" date="2020" name="Microb. Genom.">
        <title>Genetic diversity of clinical and environmental Mucorales isolates obtained from an investigation of mucormycosis cases among solid organ transplant recipients.</title>
        <authorList>
            <person name="Nguyen M.H."/>
            <person name="Kaul D."/>
            <person name="Muto C."/>
            <person name="Cheng S.J."/>
            <person name="Richter R.A."/>
            <person name="Bruno V.M."/>
            <person name="Liu G."/>
            <person name="Beyhan S."/>
            <person name="Sundermann A.J."/>
            <person name="Mounaud S."/>
            <person name="Pasculle A.W."/>
            <person name="Nierman W.C."/>
            <person name="Driscoll E."/>
            <person name="Cumbie R."/>
            <person name="Clancy C.J."/>
            <person name="Dupont C.L."/>
        </authorList>
    </citation>
    <scope>NUCLEOTIDE SEQUENCE</scope>
    <source>
        <strain evidence="11">GL16</strain>
    </source>
</reference>
<keyword evidence="3 9" id="KW-0732">Signal</keyword>
<dbReference type="PANTHER" id="PTHR34992">
    <property type="entry name" value="HYPHAL ANASTAMOSIS-7 PROTEIN"/>
    <property type="match status" value="1"/>
</dbReference>
<keyword evidence="5" id="KW-0325">Glycoprotein</keyword>
<dbReference type="CDD" id="cd21176">
    <property type="entry name" value="LPMO_auxiliary-like"/>
    <property type="match status" value="1"/>
</dbReference>
<evidence type="ECO:0000256" key="3">
    <source>
        <dbReference type="ARBA" id="ARBA00022729"/>
    </source>
</evidence>
<sequence>MICLVYFLVFVVLIQHTSAHFELTFPPSKGVAKDTGFIPPCGGYDVASEKRTLLPLETPFVEINSDHGLYNYSVNVIVGNNPSAADYFETSPNFASAANGTRNYSQASCLQFNLSQNISNGTNATIQVTYNSTDGKFYQCADVTFLYSMNDFNKSICTNANGTHPLIPSDNDTSTMSSTDMSDATGHLQLASGLVLCVAVLISFFLI</sequence>
<evidence type="ECO:0000259" key="10">
    <source>
        <dbReference type="Pfam" id="PF20238"/>
    </source>
</evidence>
<protein>
    <recommendedName>
        <fullName evidence="10">Copper acquisition factor BIM1-like domain-containing protein</fullName>
    </recommendedName>
</protein>
<keyword evidence="4 8" id="KW-0472">Membrane</keyword>
<evidence type="ECO:0000313" key="12">
    <source>
        <dbReference type="Proteomes" id="UP000717996"/>
    </source>
</evidence>
<dbReference type="AlphaFoldDB" id="A0A9P6YKJ1"/>
<keyword evidence="6" id="KW-0449">Lipoprotein</keyword>
<evidence type="ECO:0000256" key="6">
    <source>
        <dbReference type="ARBA" id="ARBA00023288"/>
    </source>
</evidence>
<keyword evidence="8" id="KW-0812">Transmembrane</keyword>
<dbReference type="OrthoDB" id="2146436at2759"/>
<evidence type="ECO:0000256" key="7">
    <source>
        <dbReference type="ARBA" id="ARBA00037868"/>
    </source>
</evidence>
<accession>A0A9P6YKJ1</accession>
<evidence type="ECO:0000256" key="5">
    <source>
        <dbReference type="ARBA" id="ARBA00023180"/>
    </source>
</evidence>
<evidence type="ECO:0000313" key="11">
    <source>
        <dbReference type="EMBL" id="KAG1550892.1"/>
    </source>
</evidence>
<evidence type="ECO:0000256" key="1">
    <source>
        <dbReference type="ARBA" id="ARBA00004236"/>
    </source>
</evidence>
<gene>
    <name evidence="11" type="ORF">G6F51_002179</name>
</gene>
<feature type="chain" id="PRO_5040332276" description="Copper acquisition factor BIM1-like domain-containing protein" evidence="9">
    <location>
        <begin position="20"/>
        <end position="207"/>
    </location>
</feature>
<feature type="signal peptide" evidence="9">
    <location>
        <begin position="1"/>
        <end position="19"/>
    </location>
</feature>
<comment type="caution">
    <text evidence="11">The sequence shown here is derived from an EMBL/GenBank/DDBJ whole genome shotgun (WGS) entry which is preliminary data.</text>
</comment>
<dbReference type="Proteomes" id="UP000717996">
    <property type="component" value="Unassembled WGS sequence"/>
</dbReference>
<evidence type="ECO:0000256" key="9">
    <source>
        <dbReference type="SAM" id="SignalP"/>
    </source>
</evidence>
<dbReference type="GO" id="GO:0005886">
    <property type="term" value="C:plasma membrane"/>
    <property type="evidence" value="ECO:0007669"/>
    <property type="project" value="UniProtKB-SubCell"/>
</dbReference>
<comment type="subcellular location">
    <subcellularLocation>
        <location evidence="1">Cell membrane</location>
    </subcellularLocation>
    <subcellularLocation>
        <location evidence="7">Endomembrane system</location>
        <topology evidence="7">Lipid-anchor</topology>
    </subcellularLocation>
</comment>
<keyword evidence="2" id="KW-1003">Cell membrane</keyword>
<dbReference type="EMBL" id="JAANIT010000181">
    <property type="protein sequence ID" value="KAG1550892.1"/>
    <property type="molecule type" value="Genomic_DNA"/>
</dbReference>
<dbReference type="Pfam" id="PF20238">
    <property type="entry name" value="BIM1-like_dom"/>
    <property type="match status" value="1"/>
</dbReference>
<dbReference type="GO" id="GO:0012505">
    <property type="term" value="C:endomembrane system"/>
    <property type="evidence" value="ECO:0007669"/>
    <property type="project" value="UniProtKB-SubCell"/>
</dbReference>
<feature type="transmembrane region" description="Helical" evidence="8">
    <location>
        <begin position="186"/>
        <end position="206"/>
    </location>
</feature>
<evidence type="ECO:0000256" key="2">
    <source>
        <dbReference type="ARBA" id="ARBA00022475"/>
    </source>
</evidence>
<dbReference type="InterPro" id="IPR046936">
    <property type="entry name" value="BIM1-like"/>
</dbReference>
<evidence type="ECO:0000256" key="8">
    <source>
        <dbReference type="SAM" id="Phobius"/>
    </source>
</evidence>
<keyword evidence="8" id="KW-1133">Transmembrane helix</keyword>
<proteinExistence type="predicted"/>
<name>A0A9P6YKJ1_RHIOR</name>